<dbReference type="OrthoDB" id="7052525at2"/>
<keyword evidence="1" id="KW-0802">TPR repeat</keyword>
<protein>
    <recommendedName>
        <fullName evidence="4">PEP-CTERM system TPR-repeat lipoprotein</fullName>
    </recommendedName>
</protein>
<feature type="repeat" description="TPR" evidence="1">
    <location>
        <begin position="839"/>
        <end position="872"/>
    </location>
</feature>
<evidence type="ECO:0000256" key="1">
    <source>
        <dbReference type="PROSITE-ProRule" id="PRU00339"/>
    </source>
</evidence>
<evidence type="ECO:0000313" key="2">
    <source>
        <dbReference type="EMBL" id="KMT64630.1"/>
    </source>
</evidence>
<dbReference type="InterPro" id="IPR014266">
    <property type="entry name" value="PEP-CTERM_TPR_PrsT"/>
</dbReference>
<keyword evidence="3" id="KW-1185">Reference proteome</keyword>
<organism evidence="2 3">
    <name type="scientific">Catenovulum maritimum</name>
    <dbReference type="NCBI Taxonomy" id="1513271"/>
    <lineage>
        <taxon>Bacteria</taxon>
        <taxon>Pseudomonadati</taxon>
        <taxon>Pseudomonadota</taxon>
        <taxon>Gammaproteobacteria</taxon>
        <taxon>Alteromonadales</taxon>
        <taxon>Alteromonadaceae</taxon>
        <taxon>Catenovulum</taxon>
    </lineage>
</organism>
<dbReference type="SMART" id="SM00028">
    <property type="entry name" value="TPR"/>
    <property type="match status" value="8"/>
</dbReference>
<sequence>MDHMNNNIGILGVCFFCLALSGCFSSKSTDTYIAESKAYIANNDTSAAIIALKNAVASEPSNAEARYLLGNEYLKIGSYLQAQKEIEIAYELTPTEDIALSYAKVLYLVDSFTESLSVIDGIKPENLSLDELHYYKYLNLFALGEIDEALSVLSLNKAKQEPYISLYKAIMLLEQKKGVEAYTLTKNIAEAHQNHLEFVQVHARLANLNQDFGVAAEFYEHYSRLQPEQHIIKLMLADAYIKDKNFKPASLILDKLLKEFPSNGYSNLFRAMVHFEQQQCKQAHSRAVKAIQAGLSTNTSRLIAGTCAYKIDKLEEAYSHLIALQKISTLDESIKRLLSVVQLRLGYSDDAVDNLMSLTETSEADSSLFIEAGMQAYKSGNESVAKAMVERSKALSPSKIEDLTKLGLLDFSVSQDDSLLRDLSDTDNANGKSRLALIAVYLRQKKFSDALKEAEKWLALDGENVEALNVAGYSAMNLTRDDLAASYFEKSLSIKSDNTMAITFFADKYIAQKDLENAQKMLSKLIGSEQASLINYTYYYAGYKRMGLEEQAIQVLASKYKSNKENADFLYLYTKALFSEKKYHKVIDLLRSTSANKIYPEQHWYMLAESYVALKELEAAFRAFELWTKSSPSSIRPWLRLLSLSEMTMQYSKGSSIVRQAKVHFPDDVKLDIYDINFRLKLKNTTGVEKLIEKVELFDPNLVTLWRFKSELALLLNKHDDSVLALTEYYKLKPTNKAALSVYQLMKSDIKTKNRSYEFLTTHAEKFPQRAKDMWFILGNDYLSTDPNKAKSAYLKSIDLNDKNYIAHNNLAWLYSQSGEMDKAIEHGLSANKLSPNNPQIMDTLGMVYLKNKEYSKAYGYLFEAFQVDSDNTAIASNLIEVLIDITDKSQLNDAINLIESSPVGSEASLSEKLNDIKAKL</sequence>
<feature type="repeat" description="TPR" evidence="1">
    <location>
        <begin position="805"/>
        <end position="838"/>
    </location>
</feature>
<dbReference type="Proteomes" id="UP000037600">
    <property type="component" value="Unassembled WGS sequence"/>
</dbReference>
<dbReference type="STRING" id="1513271.XM47_13385"/>
<reference evidence="2 3" key="1">
    <citation type="submission" date="2015-04" db="EMBL/GenBank/DDBJ databases">
        <title>Draft Genome Sequence of the Novel Agar-Digesting Marine Bacterium Q1.</title>
        <authorList>
            <person name="Li Y."/>
            <person name="Li D."/>
            <person name="Chen G."/>
            <person name="Du Z."/>
        </authorList>
    </citation>
    <scope>NUCLEOTIDE SEQUENCE [LARGE SCALE GENOMIC DNA]</scope>
    <source>
        <strain evidence="2 3">Q1</strain>
    </source>
</reference>
<comment type="caution">
    <text evidence="2">The sequence shown here is derived from an EMBL/GenBank/DDBJ whole genome shotgun (WGS) entry which is preliminary data.</text>
</comment>
<dbReference type="InterPro" id="IPR019734">
    <property type="entry name" value="TPR_rpt"/>
</dbReference>
<evidence type="ECO:0000313" key="3">
    <source>
        <dbReference type="Proteomes" id="UP000037600"/>
    </source>
</evidence>
<dbReference type="InterPro" id="IPR011990">
    <property type="entry name" value="TPR-like_helical_dom_sf"/>
</dbReference>
<dbReference type="PROSITE" id="PS50005">
    <property type="entry name" value="TPR"/>
    <property type="match status" value="3"/>
</dbReference>
<gene>
    <name evidence="2" type="ORF">XM47_13385</name>
</gene>
<dbReference type="Pfam" id="PF13431">
    <property type="entry name" value="TPR_17"/>
    <property type="match status" value="1"/>
</dbReference>
<dbReference type="PANTHER" id="PTHR12558:SF13">
    <property type="entry name" value="CELL DIVISION CYCLE PROTEIN 27 HOMOLOG"/>
    <property type="match status" value="1"/>
</dbReference>
<dbReference type="Gene3D" id="1.25.40.10">
    <property type="entry name" value="Tetratricopeptide repeat domain"/>
    <property type="match status" value="4"/>
</dbReference>
<dbReference type="SUPFAM" id="SSF48452">
    <property type="entry name" value="TPR-like"/>
    <property type="match status" value="4"/>
</dbReference>
<dbReference type="AlphaFoldDB" id="A0A0J8GPA1"/>
<dbReference type="Pfam" id="PF12895">
    <property type="entry name" value="ANAPC3"/>
    <property type="match status" value="2"/>
</dbReference>
<dbReference type="PANTHER" id="PTHR12558">
    <property type="entry name" value="CELL DIVISION CYCLE 16,23,27"/>
    <property type="match status" value="1"/>
</dbReference>
<feature type="repeat" description="TPR" evidence="1">
    <location>
        <begin position="63"/>
        <end position="96"/>
    </location>
</feature>
<dbReference type="EMBL" id="LAZL01000022">
    <property type="protein sequence ID" value="KMT64630.1"/>
    <property type="molecule type" value="Genomic_DNA"/>
</dbReference>
<dbReference type="Pfam" id="PF13432">
    <property type="entry name" value="TPR_16"/>
    <property type="match status" value="2"/>
</dbReference>
<accession>A0A0J8GPA1</accession>
<dbReference type="NCBIfam" id="TIGR02917">
    <property type="entry name" value="PEP_TPR_lipo"/>
    <property type="match status" value="1"/>
</dbReference>
<name>A0A0J8GPA1_9ALTE</name>
<proteinExistence type="predicted"/>
<evidence type="ECO:0008006" key="4">
    <source>
        <dbReference type="Google" id="ProtNLM"/>
    </source>
</evidence>